<dbReference type="AlphaFoldDB" id="A0A9W8LYV1"/>
<keyword evidence="4 5" id="KW-0472">Membrane</keyword>
<dbReference type="InterPro" id="IPR003807">
    <property type="entry name" value="DUF202"/>
</dbReference>
<name>A0A9W8LYV1_9FUNG</name>
<evidence type="ECO:0000259" key="6">
    <source>
        <dbReference type="Pfam" id="PF02656"/>
    </source>
</evidence>
<comment type="subcellular location">
    <subcellularLocation>
        <location evidence="1">Endomembrane system</location>
        <topology evidence="1">Multi-pass membrane protein</topology>
    </subcellularLocation>
</comment>
<protein>
    <recommendedName>
        <fullName evidence="6">DUF202 domain-containing protein</fullName>
    </recommendedName>
</protein>
<proteinExistence type="predicted"/>
<sequence>MSSETDPLLLNIPRYLSSRYASSYASTATTSSHISNPSSDDRVGLGLCGIPGQIDNVGSTARDFYAAERNYLSWLRLSMAIMSTGAVILANISQSSDPFHSMYPLLYRLSGYLDGYKEIVGLLLFALSAFAGLAA</sequence>
<dbReference type="EMBL" id="JANBUW010000701">
    <property type="protein sequence ID" value="KAJ2845814.1"/>
    <property type="molecule type" value="Genomic_DNA"/>
</dbReference>
<evidence type="ECO:0000256" key="1">
    <source>
        <dbReference type="ARBA" id="ARBA00004127"/>
    </source>
</evidence>
<organism evidence="7 8">
    <name type="scientific">Coemansia brasiliensis</name>
    <dbReference type="NCBI Taxonomy" id="2650707"/>
    <lineage>
        <taxon>Eukaryota</taxon>
        <taxon>Fungi</taxon>
        <taxon>Fungi incertae sedis</taxon>
        <taxon>Zoopagomycota</taxon>
        <taxon>Kickxellomycotina</taxon>
        <taxon>Kickxellomycetes</taxon>
        <taxon>Kickxellales</taxon>
        <taxon>Kickxellaceae</taxon>
        <taxon>Coemansia</taxon>
    </lineage>
</organism>
<dbReference type="Pfam" id="PF02656">
    <property type="entry name" value="DUF202"/>
    <property type="match status" value="1"/>
</dbReference>
<dbReference type="GO" id="GO:0012505">
    <property type="term" value="C:endomembrane system"/>
    <property type="evidence" value="ECO:0007669"/>
    <property type="project" value="UniProtKB-SubCell"/>
</dbReference>
<keyword evidence="3 5" id="KW-1133">Transmembrane helix</keyword>
<evidence type="ECO:0000256" key="3">
    <source>
        <dbReference type="ARBA" id="ARBA00022989"/>
    </source>
</evidence>
<evidence type="ECO:0000256" key="4">
    <source>
        <dbReference type="ARBA" id="ARBA00023136"/>
    </source>
</evidence>
<dbReference type="Proteomes" id="UP001139887">
    <property type="component" value="Unassembled WGS sequence"/>
</dbReference>
<dbReference type="OrthoDB" id="5525680at2759"/>
<keyword evidence="8" id="KW-1185">Reference proteome</keyword>
<feature type="domain" description="DUF202" evidence="6">
    <location>
        <begin position="62"/>
        <end position="134"/>
    </location>
</feature>
<feature type="non-terminal residue" evidence="7">
    <location>
        <position position="135"/>
    </location>
</feature>
<keyword evidence="2 5" id="KW-0812">Transmembrane</keyword>
<evidence type="ECO:0000256" key="5">
    <source>
        <dbReference type="SAM" id="Phobius"/>
    </source>
</evidence>
<feature type="transmembrane region" description="Helical" evidence="5">
    <location>
        <begin position="74"/>
        <end position="95"/>
    </location>
</feature>
<evidence type="ECO:0000313" key="8">
    <source>
        <dbReference type="Proteomes" id="UP001139887"/>
    </source>
</evidence>
<gene>
    <name evidence="7" type="ORF">IWW36_004632</name>
</gene>
<evidence type="ECO:0000256" key="2">
    <source>
        <dbReference type="ARBA" id="ARBA00022692"/>
    </source>
</evidence>
<reference evidence="7" key="1">
    <citation type="submission" date="2022-07" db="EMBL/GenBank/DDBJ databases">
        <title>Phylogenomic reconstructions and comparative analyses of Kickxellomycotina fungi.</title>
        <authorList>
            <person name="Reynolds N.K."/>
            <person name="Stajich J.E."/>
            <person name="Barry K."/>
            <person name="Grigoriev I.V."/>
            <person name="Crous P."/>
            <person name="Smith M.E."/>
        </authorList>
    </citation>
    <scope>NUCLEOTIDE SEQUENCE</scope>
    <source>
        <strain evidence="7">NRRL 1566</strain>
    </source>
</reference>
<feature type="transmembrane region" description="Helical" evidence="5">
    <location>
        <begin position="115"/>
        <end position="134"/>
    </location>
</feature>
<accession>A0A9W8LYV1</accession>
<comment type="caution">
    <text evidence="7">The sequence shown here is derived from an EMBL/GenBank/DDBJ whole genome shotgun (WGS) entry which is preliminary data.</text>
</comment>
<evidence type="ECO:0000313" key="7">
    <source>
        <dbReference type="EMBL" id="KAJ2845814.1"/>
    </source>
</evidence>